<evidence type="ECO:0000259" key="3">
    <source>
        <dbReference type="PROSITE" id="PS50206"/>
    </source>
</evidence>
<comment type="caution">
    <text evidence="4">The sequence shown here is derived from an EMBL/GenBank/DDBJ whole genome shotgun (WGS) entry which is preliminary data.</text>
</comment>
<dbReference type="Gene3D" id="3.40.250.10">
    <property type="entry name" value="Rhodanese-like domain"/>
    <property type="match status" value="2"/>
</dbReference>
<evidence type="ECO:0000256" key="2">
    <source>
        <dbReference type="SAM" id="SignalP"/>
    </source>
</evidence>
<dbReference type="EMBL" id="MCRM02000027">
    <property type="protein sequence ID" value="PNV72829.1"/>
    <property type="molecule type" value="Genomic_DNA"/>
</dbReference>
<dbReference type="CDD" id="cd01449">
    <property type="entry name" value="TST_Repeat_2"/>
    <property type="match status" value="1"/>
</dbReference>
<dbReference type="PANTHER" id="PTHR43855">
    <property type="entry name" value="THIOSULFATE SULFURTRANSFERASE"/>
    <property type="match status" value="1"/>
</dbReference>
<accession>A0ABX4YE22</accession>
<dbReference type="SUPFAM" id="SSF52821">
    <property type="entry name" value="Rhodanese/Cell cycle control phosphatase"/>
    <property type="match status" value="2"/>
</dbReference>
<proteinExistence type="predicted"/>
<feature type="domain" description="Rhodanese" evidence="3">
    <location>
        <begin position="182"/>
        <end position="293"/>
    </location>
</feature>
<feature type="domain" description="Rhodanese" evidence="3">
    <location>
        <begin position="43"/>
        <end position="151"/>
    </location>
</feature>
<feature type="chain" id="PRO_5045658430" evidence="2">
    <location>
        <begin position="20"/>
        <end position="299"/>
    </location>
</feature>
<keyword evidence="1" id="KW-0677">Repeat</keyword>
<dbReference type="InterPro" id="IPR001763">
    <property type="entry name" value="Rhodanese-like_dom"/>
</dbReference>
<feature type="signal peptide" evidence="2">
    <location>
        <begin position="1"/>
        <end position="19"/>
    </location>
</feature>
<dbReference type="Proteomes" id="UP000094669">
    <property type="component" value="Unassembled WGS sequence"/>
</dbReference>
<dbReference type="PROSITE" id="PS50206">
    <property type="entry name" value="RHODANESE_3"/>
    <property type="match status" value="2"/>
</dbReference>
<evidence type="ECO:0000313" key="5">
    <source>
        <dbReference type="Proteomes" id="UP000094669"/>
    </source>
</evidence>
<name>A0ABX4YE22_9LEPT</name>
<evidence type="ECO:0000256" key="1">
    <source>
        <dbReference type="ARBA" id="ARBA00022737"/>
    </source>
</evidence>
<dbReference type="PANTHER" id="PTHR43855:SF1">
    <property type="entry name" value="THIOSULFATE SULFURTRANSFERASE"/>
    <property type="match status" value="1"/>
</dbReference>
<dbReference type="InterPro" id="IPR036873">
    <property type="entry name" value="Rhodanese-like_dom_sf"/>
</dbReference>
<reference evidence="4" key="1">
    <citation type="submission" date="2018-01" db="EMBL/GenBank/DDBJ databases">
        <title>Genomic characterization of Leptospira inadai serogroup Lyme isolated from captured rat in Brazil and comparative analysis with human reference strain.</title>
        <authorList>
            <person name="Moreno L.Z."/>
            <person name="Loureiro A.P."/>
            <person name="Miraglia F."/>
            <person name="Kremer F.S."/>
            <person name="Eslabao M.R."/>
            <person name="Dellagostin O.A."/>
            <person name="Lilenbaum W."/>
            <person name="Moreno A.M."/>
        </authorList>
    </citation>
    <scope>NUCLEOTIDE SEQUENCE [LARGE SCALE GENOMIC DNA]</scope>
    <source>
        <strain evidence="4">M34/99</strain>
    </source>
</reference>
<dbReference type="Pfam" id="PF00581">
    <property type="entry name" value="Rhodanese"/>
    <property type="match status" value="1"/>
</dbReference>
<gene>
    <name evidence="4" type="ORF">BES34_018380</name>
</gene>
<keyword evidence="2" id="KW-0732">Signal</keyword>
<dbReference type="SMART" id="SM00450">
    <property type="entry name" value="RHOD"/>
    <property type="match status" value="2"/>
</dbReference>
<dbReference type="InterPro" id="IPR051126">
    <property type="entry name" value="Thiosulfate_sulfurtransferase"/>
</dbReference>
<organism evidence="4 5">
    <name type="scientific">Leptospira inadai serovar Lyme</name>
    <dbReference type="NCBI Taxonomy" id="293084"/>
    <lineage>
        <taxon>Bacteria</taxon>
        <taxon>Pseudomonadati</taxon>
        <taxon>Spirochaetota</taxon>
        <taxon>Spirochaetia</taxon>
        <taxon>Leptospirales</taxon>
        <taxon>Leptospiraceae</taxon>
        <taxon>Leptospira</taxon>
    </lineage>
</organism>
<dbReference type="RefSeq" id="WP_010412276.1">
    <property type="nucleotide sequence ID" value="NZ_MCRM02000027.1"/>
</dbReference>
<evidence type="ECO:0000313" key="4">
    <source>
        <dbReference type="EMBL" id="PNV72829.1"/>
    </source>
</evidence>
<keyword evidence="5" id="KW-1185">Reference proteome</keyword>
<protein>
    <submittedName>
        <fullName evidence="4">Thiosulfate sulfurtransferase</fullName>
    </submittedName>
</protein>
<sequence>MKIKIFLLLLLLLTYPAHTASAKEKKQIGKSWFLSASDALSLERQGAIVVDAREGFKFTSYSGSIPLVWKEISRKDPPRRGYLLTESEAIEILNGKGLRKGNIILVFADPTSGWGEEGRIVWSFRTLGFLHAYIIDGGIQALRKARESKHLSDSKIETFTANPAGPPVDLAVDSGFVKSHLSDKKFIFLDSREEREFAGATPYGESRGGHLPGARSLYYKNLLNSDGYLLSESELRRKFSSVGIESEKTVVSYCTGGIRSAWLVAVLVSLGYEAKNYAGSMREWSSLDPNKFPLVKGPN</sequence>